<dbReference type="GO" id="GO:0004777">
    <property type="term" value="F:succinate-semialdehyde dehydrogenase (NAD+) activity"/>
    <property type="evidence" value="ECO:0007669"/>
    <property type="project" value="TreeGrafter"/>
</dbReference>
<dbReference type="SUPFAM" id="SSF53720">
    <property type="entry name" value="ALDH-like"/>
    <property type="match status" value="1"/>
</dbReference>
<dbReference type="InterPro" id="IPR016162">
    <property type="entry name" value="Ald_DH_N"/>
</dbReference>
<evidence type="ECO:0000256" key="2">
    <source>
        <dbReference type="ARBA" id="ARBA00023002"/>
    </source>
</evidence>
<dbReference type="PROSITE" id="PS00070">
    <property type="entry name" value="ALDEHYDE_DEHYDR_CYS"/>
    <property type="match status" value="1"/>
</dbReference>
<accession>A0A2M9XHQ7</accession>
<feature type="domain" description="Aldehyde dehydrogenase" evidence="5">
    <location>
        <begin position="34"/>
        <end position="487"/>
    </location>
</feature>
<proteinExistence type="inferred from homology"/>
<dbReference type="EMBL" id="NPDN01000001">
    <property type="protein sequence ID" value="PJZ27228.1"/>
    <property type="molecule type" value="Genomic_DNA"/>
</dbReference>
<dbReference type="InterPro" id="IPR010102">
    <property type="entry name" value="Succ_semiAld_DH"/>
</dbReference>
<evidence type="ECO:0000313" key="7">
    <source>
        <dbReference type="Proteomes" id="UP000232196"/>
    </source>
</evidence>
<dbReference type="Pfam" id="PF00171">
    <property type="entry name" value="Aldedh"/>
    <property type="match status" value="1"/>
</dbReference>
<dbReference type="InterPro" id="IPR016161">
    <property type="entry name" value="Ald_DH/histidinol_DH"/>
</dbReference>
<evidence type="ECO:0000256" key="1">
    <source>
        <dbReference type="ARBA" id="ARBA00009986"/>
    </source>
</evidence>
<keyword evidence="7" id="KW-1185">Reference proteome</keyword>
<evidence type="ECO:0000259" key="5">
    <source>
        <dbReference type="Pfam" id="PF00171"/>
    </source>
</evidence>
<keyword evidence="2 4" id="KW-0560">Oxidoreductase</keyword>
<dbReference type="PROSITE" id="PS00687">
    <property type="entry name" value="ALDEHYDE_DEHYDR_GLU"/>
    <property type="match status" value="1"/>
</dbReference>
<dbReference type="InterPro" id="IPR015590">
    <property type="entry name" value="Aldehyde_DH_dom"/>
</dbReference>
<dbReference type="PANTHER" id="PTHR43353:SF5">
    <property type="entry name" value="SUCCINATE-SEMIALDEHYDE DEHYDROGENASE, MITOCHONDRIAL"/>
    <property type="match status" value="1"/>
</dbReference>
<dbReference type="InterPro" id="IPR029510">
    <property type="entry name" value="Ald_DH_CS_GLU"/>
</dbReference>
<dbReference type="GO" id="GO:0009450">
    <property type="term" value="P:gamma-aminobutyric acid catabolic process"/>
    <property type="evidence" value="ECO:0007669"/>
    <property type="project" value="InterPro"/>
</dbReference>
<name>A0A2M9XHQ7_9LEPT</name>
<dbReference type="InterPro" id="IPR050740">
    <property type="entry name" value="Aldehyde_DH_Superfamily"/>
</dbReference>
<dbReference type="Gene3D" id="3.40.605.10">
    <property type="entry name" value="Aldehyde Dehydrogenase, Chain A, domain 1"/>
    <property type="match status" value="1"/>
</dbReference>
<dbReference type="InterPro" id="IPR016163">
    <property type="entry name" value="Ald_DH_C"/>
</dbReference>
<reference evidence="6 7" key="1">
    <citation type="submission" date="2017-07" db="EMBL/GenBank/DDBJ databases">
        <title>Leptospira spp. isolated from tropical soils.</title>
        <authorList>
            <person name="Thibeaux R."/>
            <person name="Iraola G."/>
            <person name="Ferres I."/>
            <person name="Bierque E."/>
            <person name="Girault D."/>
            <person name="Soupe-Gilbert M.-E."/>
            <person name="Picardeau M."/>
            <person name="Goarant C."/>
        </authorList>
    </citation>
    <scope>NUCLEOTIDE SEQUENCE [LARGE SCALE GENOMIC DNA]</scope>
    <source>
        <strain evidence="6 7">MCA1-C-A1</strain>
    </source>
</reference>
<evidence type="ECO:0000256" key="3">
    <source>
        <dbReference type="PROSITE-ProRule" id="PRU10007"/>
    </source>
</evidence>
<sequence length="493" mass="54315">MEKELLSGKNMIQLNRPSLFKNSNFYSGEWRTFSKTIPVFDPATGEKIGEVPDLPREEVRKALEFAEKSQKEWAKTIPKQRARFLRNWADLMIQNKEDLAKIMTWEQGKPLAESRGEIDYAASYLEWFSEEAKRAYGDLIPTHRKELRLMAWKEPVGVTGILTPWNFPSSMITRKIGPALAAGCVVISKPSELTPYSAIALAVLAEEAGIPSGIFQVVTGQPEPIANEFLENKIVRKISFTGSTRVGKILLERSANQVKRISLELGGNAPFIVFADANIKEAIRGAIASKFRNAGQTCVCTNRFLVEEKILEEFAHGLAEEVSKFKVGNGFEEGVNIGPLIHSAAVKKVDSHLKDAIENGGRLLTGGKPHSLGGNFYEPSVISGVSEKSLCFQEETFGPLAPIKSFQSEEEALQIANASDVGLASYVYTNDPARIWRISEAIEAGMVSVNEGILSTEQVPFGGVKESGMGREGSKYGIEEYQEIKYICWGGQG</sequence>
<dbReference type="FunFam" id="3.40.605.10:FF:000005">
    <property type="entry name" value="Succinate-semialdehyde dehydrogenase I"/>
    <property type="match status" value="1"/>
</dbReference>
<organism evidence="6 7">
    <name type="scientific">Leptospira hartskeerlii</name>
    <dbReference type="NCBI Taxonomy" id="2023177"/>
    <lineage>
        <taxon>Bacteria</taxon>
        <taxon>Pseudomonadati</taxon>
        <taxon>Spirochaetota</taxon>
        <taxon>Spirochaetia</taxon>
        <taxon>Leptospirales</taxon>
        <taxon>Leptospiraceae</taxon>
        <taxon>Leptospira</taxon>
    </lineage>
</organism>
<dbReference type="OrthoDB" id="9762913at2"/>
<evidence type="ECO:0000256" key="4">
    <source>
        <dbReference type="RuleBase" id="RU003345"/>
    </source>
</evidence>
<dbReference type="PANTHER" id="PTHR43353">
    <property type="entry name" value="SUCCINATE-SEMIALDEHYDE DEHYDROGENASE, MITOCHONDRIAL"/>
    <property type="match status" value="1"/>
</dbReference>
<comment type="caution">
    <text evidence="6">The sequence shown here is derived from an EMBL/GenBank/DDBJ whole genome shotgun (WGS) entry which is preliminary data.</text>
</comment>
<comment type="similarity">
    <text evidence="1 4">Belongs to the aldehyde dehydrogenase family.</text>
</comment>
<evidence type="ECO:0000313" key="6">
    <source>
        <dbReference type="EMBL" id="PJZ27228.1"/>
    </source>
</evidence>
<gene>
    <name evidence="6" type="primary">gabD</name>
    <name evidence="6" type="ORF">CH357_01355</name>
</gene>
<feature type="active site" evidence="3">
    <location>
        <position position="264"/>
    </location>
</feature>
<dbReference type="Proteomes" id="UP000232196">
    <property type="component" value="Unassembled WGS sequence"/>
</dbReference>
<dbReference type="Gene3D" id="3.40.309.10">
    <property type="entry name" value="Aldehyde Dehydrogenase, Chain A, domain 2"/>
    <property type="match status" value="1"/>
</dbReference>
<dbReference type="CDD" id="cd07103">
    <property type="entry name" value="ALDH_F5_SSADH_GabD"/>
    <property type="match status" value="1"/>
</dbReference>
<dbReference type="InterPro" id="IPR016160">
    <property type="entry name" value="Ald_DH_CS_CYS"/>
</dbReference>
<protein>
    <submittedName>
        <fullName evidence="6">Succinate-semialdehyde dehydrogenase (NADP(+))</fullName>
        <ecNumber evidence="6">1.2.1.16</ecNumber>
    </submittedName>
</protein>
<dbReference type="AlphaFoldDB" id="A0A2M9XHQ7"/>
<dbReference type="NCBIfam" id="TIGR01780">
    <property type="entry name" value="SSADH"/>
    <property type="match status" value="1"/>
</dbReference>
<dbReference type="FunFam" id="3.40.309.10:FF:000004">
    <property type="entry name" value="Succinate-semialdehyde dehydrogenase I"/>
    <property type="match status" value="1"/>
</dbReference>
<dbReference type="EC" id="1.2.1.16" evidence="6"/>